<dbReference type="Pfam" id="PF09723">
    <property type="entry name" value="Zn_ribbon_8"/>
    <property type="match status" value="1"/>
</dbReference>
<accession>A0ABU1KBX6</accession>
<dbReference type="GeneID" id="95762870"/>
<sequence length="85" mass="9434">MPPEQDRRLGVPLYNFHCPDCDKEFELLISSSDTPVCPSCGSTRAEQMVSRIAPDQKLKAVAKAWRAQATKEGHTSNFAGGDRKR</sequence>
<organism evidence="2 3">
    <name type="scientific">Xanthobacter flavus</name>
    <dbReference type="NCBI Taxonomy" id="281"/>
    <lineage>
        <taxon>Bacteria</taxon>
        <taxon>Pseudomonadati</taxon>
        <taxon>Pseudomonadota</taxon>
        <taxon>Alphaproteobacteria</taxon>
        <taxon>Hyphomicrobiales</taxon>
        <taxon>Xanthobacteraceae</taxon>
        <taxon>Xanthobacter</taxon>
    </lineage>
</organism>
<gene>
    <name evidence="2" type="ORF">GGQ86_000248</name>
</gene>
<dbReference type="InterPro" id="IPR013429">
    <property type="entry name" value="Regulatory_FmdB_Zinc_ribbon"/>
</dbReference>
<feature type="domain" description="Putative regulatory protein FmdB zinc ribbon" evidence="1">
    <location>
        <begin position="12"/>
        <end position="50"/>
    </location>
</feature>
<evidence type="ECO:0000259" key="1">
    <source>
        <dbReference type="SMART" id="SM00834"/>
    </source>
</evidence>
<dbReference type="NCBIfam" id="TIGR02605">
    <property type="entry name" value="CxxC_CxxC_SSSS"/>
    <property type="match status" value="1"/>
</dbReference>
<evidence type="ECO:0000313" key="3">
    <source>
        <dbReference type="Proteomes" id="UP001245370"/>
    </source>
</evidence>
<dbReference type="SMART" id="SM00834">
    <property type="entry name" value="CxxC_CXXC_SSSS"/>
    <property type="match status" value="1"/>
</dbReference>
<dbReference type="RefSeq" id="WP_309298272.1">
    <property type="nucleotide sequence ID" value="NZ_BSDO01000002.1"/>
</dbReference>
<dbReference type="EMBL" id="JAVDPY010000001">
    <property type="protein sequence ID" value="MDR6331801.1"/>
    <property type="molecule type" value="Genomic_DNA"/>
</dbReference>
<protein>
    <submittedName>
        <fullName evidence="2">FmdB family regulatory protein</fullName>
    </submittedName>
</protein>
<proteinExistence type="predicted"/>
<comment type="caution">
    <text evidence="2">The sequence shown here is derived from an EMBL/GenBank/DDBJ whole genome shotgun (WGS) entry which is preliminary data.</text>
</comment>
<keyword evidence="3" id="KW-1185">Reference proteome</keyword>
<reference evidence="2 3" key="1">
    <citation type="submission" date="2023-07" db="EMBL/GenBank/DDBJ databases">
        <title>Genomic Encyclopedia of Type Strains, Phase IV (KMG-IV): sequencing the most valuable type-strain genomes for metagenomic binning, comparative biology and taxonomic classification.</title>
        <authorList>
            <person name="Goeker M."/>
        </authorList>
    </citation>
    <scope>NUCLEOTIDE SEQUENCE [LARGE SCALE GENOMIC DNA]</scope>
    <source>
        <strain evidence="2 3">DSM 338</strain>
    </source>
</reference>
<name>A0ABU1KBX6_XANFL</name>
<evidence type="ECO:0000313" key="2">
    <source>
        <dbReference type="EMBL" id="MDR6331801.1"/>
    </source>
</evidence>
<dbReference type="Proteomes" id="UP001245370">
    <property type="component" value="Unassembled WGS sequence"/>
</dbReference>